<organism evidence="1 2">
    <name type="scientific">Chitinophaga silvatica</name>
    <dbReference type="NCBI Taxonomy" id="2282649"/>
    <lineage>
        <taxon>Bacteria</taxon>
        <taxon>Pseudomonadati</taxon>
        <taxon>Bacteroidota</taxon>
        <taxon>Chitinophagia</taxon>
        <taxon>Chitinophagales</taxon>
        <taxon>Chitinophagaceae</taxon>
        <taxon>Chitinophaga</taxon>
    </lineage>
</organism>
<evidence type="ECO:0000313" key="2">
    <source>
        <dbReference type="Proteomes" id="UP000260644"/>
    </source>
</evidence>
<sequence length="295" mass="33735">MMLFSCKKDVKIGPPVPIREDYTLPQGNAPKEANDKIIELYKSYGSYFLYIYTQKDFEWMQSAGTASSKIDTVVLGNPAYTMDMLNYLNDIWLKFLPDNFKKSEGIPYRVLMADSIKQYRGAGYPPGMEYLYFDYKVVGKSITFAGMNASLSTMTSDQKIAKRNVIIGAIWNYYLQNKILDIPDAFYKVSDYVTYPTSPINAANPANVDAFRKRGFLPTSYTGTVASEWYYGTYSWPNAKPSDLSSYLLHILSRTDAQMQSYLAYPLVKQKFDILVNYFKSKYQIDVRAIANATY</sequence>
<reference evidence="1 2" key="1">
    <citation type="submission" date="2018-07" db="EMBL/GenBank/DDBJ databases">
        <title>Chitinophaga K2CV101002-2 sp. nov., isolated from a monsoon evergreen broad-leaved forest soil.</title>
        <authorList>
            <person name="Lv Y."/>
        </authorList>
    </citation>
    <scope>NUCLEOTIDE SEQUENCE [LARGE SCALE GENOMIC DNA]</scope>
    <source>
        <strain evidence="1 2">GDMCC 1.1288</strain>
    </source>
</reference>
<dbReference type="Proteomes" id="UP000260644">
    <property type="component" value="Unassembled WGS sequence"/>
</dbReference>
<name>A0A3E1Y8R6_9BACT</name>
<evidence type="ECO:0000313" key="1">
    <source>
        <dbReference type="EMBL" id="RFS21780.1"/>
    </source>
</evidence>
<proteinExistence type="predicted"/>
<protein>
    <submittedName>
        <fullName evidence="1">Uncharacterized protein</fullName>
    </submittedName>
</protein>
<gene>
    <name evidence="1" type="ORF">DVR12_14055</name>
</gene>
<dbReference type="Gene3D" id="3.40.390.70">
    <property type="match status" value="1"/>
</dbReference>
<dbReference type="EMBL" id="QPMM01000007">
    <property type="protein sequence ID" value="RFS21780.1"/>
    <property type="molecule type" value="Genomic_DNA"/>
</dbReference>
<comment type="caution">
    <text evidence="1">The sequence shown here is derived from an EMBL/GenBank/DDBJ whole genome shotgun (WGS) entry which is preliminary data.</text>
</comment>
<keyword evidence="2" id="KW-1185">Reference proteome</keyword>
<accession>A0A3E1Y8R6</accession>
<dbReference type="AlphaFoldDB" id="A0A3E1Y8R6"/>